<protein>
    <recommendedName>
        <fullName evidence="9">Pectinesterase</fullName>
        <ecNumber evidence="9">3.1.1.11</ecNumber>
    </recommendedName>
</protein>
<feature type="active site" evidence="8">
    <location>
        <position position="403"/>
    </location>
</feature>
<evidence type="ECO:0000256" key="2">
    <source>
        <dbReference type="ARBA" id="ARBA00005184"/>
    </source>
</evidence>
<comment type="similarity">
    <text evidence="4">In the C-terminal section; belongs to the pectinesterase family.</text>
</comment>
<dbReference type="SUPFAM" id="SSF101148">
    <property type="entry name" value="Plant invertase/pectin methylesterase inhibitor"/>
    <property type="match status" value="1"/>
</dbReference>
<evidence type="ECO:0000256" key="4">
    <source>
        <dbReference type="ARBA" id="ARBA00007786"/>
    </source>
</evidence>
<keyword evidence="6 9" id="KW-0378">Hydrolase</keyword>
<dbReference type="EC" id="3.1.1.11" evidence="9"/>
<name>A0A6A6KH94_HEVBR</name>
<comment type="pathway">
    <text evidence="2 9">Glycan metabolism; pectin degradation; 2-dehydro-3-deoxy-D-gluconate from pectin: step 1/5.</text>
</comment>
<comment type="caution">
    <text evidence="11">The sequence shown here is derived from an EMBL/GenBank/DDBJ whole genome shotgun (WGS) entry which is preliminary data.</text>
</comment>
<dbReference type="InterPro" id="IPR006501">
    <property type="entry name" value="Pectinesterase_inhib_dom"/>
</dbReference>
<evidence type="ECO:0000256" key="3">
    <source>
        <dbReference type="ARBA" id="ARBA00006027"/>
    </source>
</evidence>
<keyword evidence="7 9" id="KW-0063">Aspartyl esterase</keyword>
<dbReference type="InterPro" id="IPR033131">
    <property type="entry name" value="Pectinesterase_Asp_AS"/>
</dbReference>
<evidence type="ECO:0000313" key="11">
    <source>
        <dbReference type="EMBL" id="KAF2288272.1"/>
    </source>
</evidence>
<dbReference type="NCBIfam" id="TIGR01614">
    <property type="entry name" value="PME_inhib"/>
    <property type="match status" value="1"/>
</dbReference>
<dbReference type="Gene3D" id="2.160.20.10">
    <property type="entry name" value="Single-stranded right-handed beta-helix, Pectin lyase-like"/>
    <property type="match status" value="1"/>
</dbReference>
<dbReference type="AlphaFoldDB" id="A0A6A6KH94"/>
<comment type="similarity">
    <text evidence="3">In the N-terminal section; belongs to the PMEI family.</text>
</comment>
<comment type="subcellular location">
    <subcellularLocation>
        <location evidence="1">Secreted</location>
        <location evidence="1">Cell wall</location>
    </subcellularLocation>
</comment>
<dbReference type="Proteomes" id="UP000467840">
    <property type="component" value="Chromosome 8"/>
</dbReference>
<keyword evidence="12" id="KW-1185">Reference proteome</keyword>
<dbReference type="PROSITE" id="PS00503">
    <property type="entry name" value="PECTINESTERASE_2"/>
    <property type="match status" value="1"/>
</dbReference>
<dbReference type="InterPro" id="IPR011050">
    <property type="entry name" value="Pectin_lyase_fold/virulence"/>
</dbReference>
<evidence type="ECO:0000256" key="9">
    <source>
        <dbReference type="RuleBase" id="RU000589"/>
    </source>
</evidence>
<evidence type="ECO:0000313" key="12">
    <source>
        <dbReference type="Proteomes" id="UP000467840"/>
    </source>
</evidence>
<evidence type="ECO:0000259" key="10">
    <source>
        <dbReference type="SMART" id="SM00856"/>
    </source>
</evidence>
<dbReference type="UniPathway" id="UPA00545">
    <property type="reaction ID" value="UER00823"/>
</dbReference>
<accession>A0A6A6KH94</accession>
<dbReference type="EMBL" id="JAAGAX010000016">
    <property type="protein sequence ID" value="KAF2288272.1"/>
    <property type="molecule type" value="Genomic_DNA"/>
</dbReference>
<dbReference type="GO" id="GO:0030599">
    <property type="term" value="F:pectinesterase activity"/>
    <property type="evidence" value="ECO:0007669"/>
    <property type="project" value="UniProtKB-UniRule"/>
</dbReference>
<evidence type="ECO:0000256" key="1">
    <source>
        <dbReference type="ARBA" id="ARBA00004191"/>
    </source>
</evidence>
<evidence type="ECO:0000256" key="8">
    <source>
        <dbReference type="PROSITE-ProRule" id="PRU10040"/>
    </source>
</evidence>
<sequence length="565" mass="61687">MTMASNLSTLLTISLLFMLFSPSFASFFNSVSGTPASFCNSTPYPYFCRSSIPFNKPANIHDYGRIAISQTLSHAREVLSLVQYLLRLPSTLFPSTTIRAVEDCQLLTQLNVDYLSYTLKSINCTDSIPSLEASDLQTLLSAALTNLQTCLDGLLVSTPASRIMNTLLAPLSNGTKQCSVSLAFFTHGWVPAKKKGRLLSERKHIFSHLRNGISGGLPLKMSNQDQQIYESLNKRKLLQTTVNASVIVSRMVVVNKKGTGNFTTINDAVAAAPNNTAIGSGYFVIYVVKGLYHEYVSIPKNKQNIMMIGDGIGNTVITGNRSVVDGWTTFSSATFAVVGRGFVAVNITFRNTAGAIKQQAVAVRNGADMSAFYSCSFEGYQDTLYAHSLRQFYRDCEIYGTIDYIFGNAAAVFQNCKIASRLPLVGQFNTITAQGRTDPNQNTGTSIQNCSIKAAKDLASSNITVQTYLGRPWKEYSRTIFMQSYIASLIDPAGWAPWNGDFALATLYYAEFNNTGAGSKTSNRVTWPGYHLINATDAANFTVSNFTQGDFWLPATGVPYTGGLM</sequence>
<feature type="signal peptide" evidence="9">
    <location>
        <begin position="1"/>
        <end position="25"/>
    </location>
</feature>
<feature type="chain" id="PRO_5025713545" description="Pectinesterase" evidence="9">
    <location>
        <begin position="26"/>
        <end position="565"/>
    </location>
</feature>
<dbReference type="InterPro" id="IPR035513">
    <property type="entry name" value="Invertase/methylesterase_inhib"/>
</dbReference>
<evidence type="ECO:0000256" key="5">
    <source>
        <dbReference type="ARBA" id="ARBA00022512"/>
    </source>
</evidence>
<dbReference type="GO" id="GO:0004857">
    <property type="term" value="F:enzyme inhibitor activity"/>
    <property type="evidence" value="ECO:0007669"/>
    <property type="project" value="InterPro"/>
</dbReference>
<keyword evidence="5" id="KW-0134">Cell wall</keyword>
<dbReference type="Gene3D" id="1.20.140.40">
    <property type="entry name" value="Invertase/pectin methylesterase inhibitor family protein"/>
    <property type="match status" value="1"/>
</dbReference>
<dbReference type="SUPFAM" id="SSF51126">
    <property type="entry name" value="Pectin lyase-like"/>
    <property type="match status" value="1"/>
</dbReference>
<dbReference type="Pfam" id="PF01095">
    <property type="entry name" value="Pectinesterase"/>
    <property type="match status" value="1"/>
</dbReference>
<dbReference type="InterPro" id="IPR000070">
    <property type="entry name" value="Pectinesterase_cat"/>
</dbReference>
<reference evidence="11 12" key="1">
    <citation type="journal article" date="2020" name="Mol. Plant">
        <title>The Chromosome-Based Rubber Tree Genome Provides New Insights into Spurge Genome Evolution and Rubber Biosynthesis.</title>
        <authorList>
            <person name="Liu J."/>
            <person name="Shi C."/>
            <person name="Shi C.C."/>
            <person name="Li W."/>
            <person name="Zhang Q.J."/>
            <person name="Zhang Y."/>
            <person name="Li K."/>
            <person name="Lu H.F."/>
            <person name="Shi C."/>
            <person name="Zhu S.T."/>
            <person name="Xiao Z.Y."/>
            <person name="Nan H."/>
            <person name="Yue Y."/>
            <person name="Zhu X.G."/>
            <person name="Wu Y."/>
            <person name="Hong X.N."/>
            <person name="Fan G.Y."/>
            <person name="Tong Y."/>
            <person name="Zhang D."/>
            <person name="Mao C.L."/>
            <person name="Liu Y.L."/>
            <person name="Hao S.J."/>
            <person name="Liu W.Q."/>
            <person name="Lv M.Q."/>
            <person name="Zhang H.B."/>
            <person name="Liu Y."/>
            <person name="Hu-Tang G.R."/>
            <person name="Wang J.P."/>
            <person name="Wang J.H."/>
            <person name="Sun Y.H."/>
            <person name="Ni S.B."/>
            <person name="Chen W.B."/>
            <person name="Zhang X.C."/>
            <person name="Jiao Y.N."/>
            <person name="Eichler E.E."/>
            <person name="Li G.H."/>
            <person name="Liu X."/>
            <person name="Gao L.Z."/>
        </authorList>
    </citation>
    <scope>NUCLEOTIDE SEQUENCE [LARGE SCALE GENOMIC DNA]</scope>
    <source>
        <strain evidence="12">cv. GT1</strain>
        <tissue evidence="11">Leaf</tissue>
    </source>
</reference>
<evidence type="ECO:0000256" key="7">
    <source>
        <dbReference type="ARBA" id="ARBA00023085"/>
    </source>
</evidence>
<proteinExistence type="inferred from homology"/>
<gene>
    <name evidence="11" type="ORF">GH714_005757</name>
</gene>
<dbReference type="Pfam" id="PF04043">
    <property type="entry name" value="PMEI"/>
    <property type="match status" value="1"/>
</dbReference>
<dbReference type="InterPro" id="IPR012334">
    <property type="entry name" value="Pectin_lyas_fold"/>
</dbReference>
<keyword evidence="9" id="KW-0732">Signal</keyword>
<comment type="catalytic activity">
    <reaction evidence="9">
        <text>[(1-&gt;4)-alpha-D-galacturonosyl methyl ester](n) + n H2O = [(1-&gt;4)-alpha-D-galacturonosyl](n) + n methanol + n H(+)</text>
        <dbReference type="Rhea" id="RHEA:22380"/>
        <dbReference type="Rhea" id="RHEA-COMP:14570"/>
        <dbReference type="Rhea" id="RHEA-COMP:14573"/>
        <dbReference type="ChEBI" id="CHEBI:15377"/>
        <dbReference type="ChEBI" id="CHEBI:15378"/>
        <dbReference type="ChEBI" id="CHEBI:17790"/>
        <dbReference type="ChEBI" id="CHEBI:140522"/>
        <dbReference type="ChEBI" id="CHEBI:140523"/>
        <dbReference type="EC" id="3.1.1.11"/>
    </reaction>
</comment>
<dbReference type="GO" id="GO:0045490">
    <property type="term" value="P:pectin catabolic process"/>
    <property type="evidence" value="ECO:0007669"/>
    <property type="project" value="UniProtKB-UniRule"/>
</dbReference>
<dbReference type="GO" id="GO:0042545">
    <property type="term" value="P:cell wall modification"/>
    <property type="evidence" value="ECO:0007669"/>
    <property type="project" value="UniProtKB-UniRule"/>
</dbReference>
<dbReference type="PANTHER" id="PTHR31707">
    <property type="entry name" value="PECTINESTERASE"/>
    <property type="match status" value="1"/>
</dbReference>
<feature type="domain" description="Pectinesterase inhibitor" evidence="10">
    <location>
        <begin position="30"/>
        <end position="184"/>
    </location>
</feature>
<dbReference type="CDD" id="cd15798">
    <property type="entry name" value="PMEI-like_3"/>
    <property type="match status" value="1"/>
</dbReference>
<dbReference type="FunFam" id="2.160.20.10:FF:000001">
    <property type="entry name" value="Pectinesterase"/>
    <property type="match status" value="1"/>
</dbReference>
<dbReference type="SMART" id="SM00856">
    <property type="entry name" value="PMEI"/>
    <property type="match status" value="1"/>
</dbReference>
<evidence type="ECO:0000256" key="6">
    <source>
        <dbReference type="ARBA" id="ARBA00022801"/>
    </source>
</evidence>
<keyword evidence="5" id="KW-0964">Secreted</keyword>
<organism evidence="11 12">
    <name type="scientific">Hevea brasiliensis</name>
    <name type="common">Para rubber tree</name>
    <name type="synonym">Siphonia brasiliensis</name>
    <dbReference type="NCBI Taxonomy" id="3981"/>
    <lineage>
        <taxon>Eukaryota</taxon>
        <taxon>Viridiplantae</taxon>
        <taxon>Streptophyta</taxon>
        <taxon>Embryophyta</taxon>
        <taxon>Tracheophyta</taxon>
        <taxon>Spermatophyta</taxon>
        <taxon>Magnoliopsida</taxon>
        <taxon>eudicotyledons</taxon>
        <taxon>Gunneridae</taxon>
        <taxon>Pentapetalae</taxon>
        <taxon>rosids</taxon>
        <taxon>fabids</taxon>
        <taxon>Malpighiales</taxon>
        <taxon>Euphorbiaceae</taxon>
        <taxon>Crotonoideae</taxon>
        <taxon>Micrandreae</taxon>
        <taxon>Hevea</taxon>
    </lineage>
</organism>